<dbReference type="PANTHER" id="PTHR13803">
    <property type="entry name" value="SEC24-RELATED PROTEIN"/>
    <property type="match status" value="1"/>
</dbReference>
<evidence type="ECO:0000256" key="5">
    <source>
        <dbReference type="ARBA" id="ARBA00022824"/>
    </source>
</evidence>
<evidence type="ECO:0000256" key="6">
    <source>
        <dbReference type="ARBA" id="ARBA00022892"/>
    </source>
</evidence>
<keyword evidence="6" id="KW-0931">ER-Golgi transport</keyword>
<evidence type="ECO:0000256" key="3">
    <source>
        <dbReference type="ARBA" id="ARBA00008334"/>
    </source>
</evidence>
<feature type="domain" description="Zinc finger Sec23/Sec24-type" evidence="10">
    <location>
        <begin position="138"/>
        <end position="186"/>
    </location>
</feature>
<protein>
    <submittedName>
        <fullName evidence="14">Protein transporter SEC24</fullName>
    </submittedName>
</protein>
<evidence type="ECO:0000256" key="9">
    <source>
        <dbReference type="ARBA" id="ARBA00023136"/>
    </source>
</evidence>
<dbReference type="AlphaFoldDB" id="A0AAD7EY87"/>
<dbReference type="InterPro" id="IPR006895">
    <property type="entry name" value="Znf_Sec23_Sec24"/>
</dbReference>
<dbReference type="SUPFAM" id="SSF82919">
    <property type="entry name" value="Zn-finger domain of Sec23/24"/>
    <property type="match status" value="1"/>
</dbReference>
<dbReference type="Gene3D" id="2.60.40.1670">
    <property type="entry name" value="beta-sandwich domain of Sec23/24"/>
    <property type="match status" value="1"/>
</dbReference>
<dbReference type="Pfam" id="PF04815">
    <property type="entry name" value="Sec23_helical"/>
    <property type="match status" value="1"/>
</dbReference>
<evidence type="ECO:0000256" key="1">
    <source>
        <dbReference type="ARBA" id="ARBA00004394"/>
    </source>
</evidence>
<dbReference type="InterPro" id="IPR006896">
    <property type="entry name" value="Sec23/24_trunk_dom"/>
</dbReference>
<evidence type="ECO:0000313" key="14">
    <source>
        <dbReference type="EMBL" id="KAJ7358598.1"/>
    </source>
</evidence>
<evidence type="ECO:0000313" key="15">
    <source>
        <dbReference type="Proteomes" id="UP001218218"/>
    </source>
</evidence>
<dbReference type="GO" id="GO:0005789">
    <property type="term" value="C:endoplasmic reticulum membrane"/>
    <property type="evidence" value="ECO:0007669"/>
    <property type="project" value="UniProtKB-SubCell"/>
</dbReference>
<evidence type="ECO:0000256" key="8">
    <source>
        <dbReference type="ARBA" id="ARBA00023034"/>
    </source>
</evidence>
<dbReference type="EMBL" id="JARIHO010000007">
    <property type="protein sequence ID" value="KAJ7358598.1"/>
    <property type="molecule type" value="Genomic_DNA"/>
</dbReference>
<dbReference type="Pfam" id="PF04811">
    <property type="entry name" value="Sec23_trunk"/>
    <property type="match status" value="1"/>
</dbReference>
<comment type="caution">
    <text evidence="14">The sequence shown here is derived from an EMBL/GenBank/DDBJ whole genome shotgun (WGS) entry which is preliminary data.</text>
</comment>
<comment type="similarity">
    <text evidence="3">Belongs to the SEC23/SEC24 family. SEC24 subfamily.</text>
</comment>
<dbReference type="GO" id="GO:0030127">
    <property type="term" value="C:COPII vesicle coat"/>
    <property type="evidence" value="ECO:0007669"/>
    <property type="project" value="InterPro"/>
</dbReference>
<dbReference type="SUPFAM" id="SSF53300">
    <property type="entry name" value="vWA-like"/>
    <property type="match status" value="1"/>
</dbReference>
<name>A0AAD7EY87_9AGAR</name>
<dbReference type="Proteomes" id="UP001218218">
    <property type="component" value="Unassembled WGS sequence"/>
</dbReference>
<comment type="subcellular location">
    <subcellularLocation>
        <location evidence="2">Endoplasmic reticulum membrane</location>
    </subcellularLocation>
    <subcellularLocation>
        <location evidence="1">Golgi apparatus membrane</location>
    </subcellularLocation>
</comment>
<keyword evidence="8" id="KW-0333">Golgi apparatus</keyword>
<evidence type="ECO:0000256" key="7">
    <source>
        <dbReference type="ARBA" id="ARBA00022927"/>
    </source>
</evidence>
<dbReference type="Gene3D" id="2.30.30.380">
    <property type="entry name" value="Zn-finger domain of Sec23/24"/>
    <property type="match status" value="1"/>
</dbReference>
<keyword evidence="5" id="KW-0256">Endoplasmic reticulum</keyword>
<feature type="domain" description="Sec23/Sec24 beta-sandwich" evidence="13">
    <location>
        <begin position="468"/>
        <end position="550"/>
    </location>
</feature>
<dbReference type="Gene3D" id="3.40.20.10">
    <property type="entry name" value="Severin"/>
    <property type="match status" value="1"/>
</dbReference>
<gene>
    <name evidence="14" type="ORF">DFH08DRAFT_770402</name>
</gene>
<evidence type="ECO:0000259" key="13">
    <source>
        <dbReference type="Pfam" id="PF08033"/>
    </source>
</evidence>
<dbReference type="GO" id="GO:0000149">
    <property type="term" value="F:SNARE binding"/>
    <property type="evidence" value="ECO:0007669"/>
    <property type="project" value="TreeGrafter"/>
</dbReference>
<keyword evidence="4" id="KW-0813">Transport</keyword>
<dbReference type="Pfam" id="PF04810">
    <property type="entry name" value="zf-Sec23_Sec24"/>
    <property type="match status" value="1"/>
</dbReference>
<proteinExistence type="inferred from homology"/>
<dbReference type="InterPro" id="IPR036175">
    <property type="entry name" value="Sec23/24_helical_dom_sf"/>
</dbReference>
<reference evidence="14" key="1">
    <citation type="submission" date="2023-03" db="EMBL/GenBank/DDBJ databases">
        <title>Massive genome expansion in bonnet fungi (Mycena s.s.) driven by repeated elements and novel gene families across ecological guilds.</title>
        <authorList>
            <consortium name="Lawrence Berkeley National Laboratory"/>
            <person name="Harder C.B."/>
            <person name="Miyauchi S."/>
            <person name="Viragh M."/>
            <person name="Kuo A."/>
            <person name="Thoen E."/>
            <person name="Andreopoulos B."/>
            <person name="Lu D."/>
            <person name="Skrede I."/>
            <person name="Drula E."/>
            <person name="Henrissat B."/>
            <person name="Morin E."/>
            <person name="Kohler A."/>
            <person name="Barry K."/>
            <person name="LaButti K."/>
            <person name="Morin E."/>
            <person name="Salamov A."/>
            <person name="Lipzen A."/>
            <person name="Mereny Z."/>
            <person name="Hegedus B."/>
            <person name="Baldrian P."/>
            <person name="Stursova M."/>
            <person name="Weitz H."/>
            <person name="Taylor A."/>
            <person name="Grigoriev I.V."/>
            <person name="Nagy L.G."/>
            <person name="Martin F."/>
            <person name="Kauserud H."/>
        </authorList>
    </citation>
    <scope>NUCLEOTIDE SEQUENCE</scope>
    <source>
        <strain evidence="14">CBHHK002</strain>
    </source>
</reference>
<dbReference type="Pfam" id="PF08033">
    <property type="entry name" value="Sec23_BS"/>
    <property type="match status" value="1"/>
</dbReference>
<dbReference type="SUPFAM" id="SSF81995">
    <property type="entry name" value="beta-sandwich domain of Sec23/24"/>
    <property type="match status" value="1"/>
</dbReference>
<dbReference type="InterPro" id="IPR036174">
    <property type="entry name" value="Znf_Sec23_Sec24_sf"/>
</dbReference>
<sequence length="824" mass="90983">MSSPPHAPKKRQYAAGETQVYYGSAEGQYPADTPNIHQPADTGTSLTPQHVDLMTYPPDPRDLYAPPPEIRLPSGLSVLIDPTETHTALSYQSSTLNAVPRTQALLSNSKLPLGLVISPHRTLADGEEAVPVVQDGLIPRCQRCKAYMNPYVQFLDGDSRSVTTISIAPSHFWRCSLCGLSDNDTPRTLEWSRRYEQPRYTRVELNHSVVDFLATPEYVRGAPQSPAYVFLLDVSQGAINSGMFHTAIRTIAENLDNIPNEQLRTKVAIICYDVSLYFFSMNPRDGFEMLVVSDLEEIYLPRPDDLLVNLSEFRRPVEALLSRLPTIFGDSTHTSGGATGPALYGALALLAGIGGKIVVISASVSALGEGALDMTKNAHWHDTQKEPDSDKSASAFYHAFALSCIKSCVSVDMFLAGDRYRGVATLTLIPHYTSGQVFYYPGFNAAVHEDAIKFAVELGRLIVMPVMLEAEMRVRCSWGLSVKSMHGNFFVQASDRVVMPAVPLDQSYAVEFQFEETLTEPVVVFQTALLHTTSSGERRIRVINLALPTTSLVSDVFASADALAIVTLLAKQTVQRSSVLSLEDRREKLFWRVADVCTAYMATNQTQMRASELQLLLPANLKMLPILVLGVFKKIVIHLNTEMALHDVRAYARVVLASAATQDLIRYIYPNIYSLHNMPPDVGFVGSEGALVMPTSLPLTSTWWEAHGLYLIDDGQIIYLVVARDAVPRLINDVFGVEDYRALQGGKVDLPEVDTAISQRIRSIIGKIRERKGCVHYPSVCVVKDDASFGSPDIRSAAAQTLIHDRVDGLRLGYRQFLVKIYGK</sequence>
<evidence type="ECO:0000256" key="2">
    <source>
        <dbReference type="ARBA" id="ARBA00004586"/>
    </source>
</evidence>
<accession>A0AAD7EY87</accession>
<dbReference type="InterPro" id="IPR006900">
    <property type="entry name" value="Sec23/24_helical_dom"/>
</dbReference>
<organism evidence="14 15">
    <name type="scientific">Mycena albidolilacea</name>
    <dbReference type="NCBI Taxonomy" id="1033008"/>
    <lineage>
        <taxon>Eukaryota</taxon>
        <taxon>Fungi</taxon>
        <taxon>Dikarya</taxon>
        <taxon>Basidiomycota</taxon>
        <taxon>Agaricomycotina</taxon>
        <taxon>Agaricomycetes</taxon>
        <taxon>Agaricomycetidae</taxon>
        <taxon>Agaricales</taxon>
        <taxon>Marasmiineae</taxon>
        <taxon>Mycenaceae</taxon>
        <taxon>Mycena</taxon>
    </lineage>
</organism>
<dbReference type="GO" id="GO:0000139">
    <property type="term" value="C:Golgi membrane"/>
    <property type="evidence" value="ECO:0007669"/>
    <property type="project" value="UniProtKB-SubCell"/>
</dbReference>
<keyword evidence="7" id="KW-0653">Protein transport</keyword>
<dbReference type="SUPFAM" id="SSF81811">
    <property type="entry name" value="Helical domain of Sec23/24"/>
    <property type="match status" value="1"/>
</dbReference>
<feature type="domain" description="Sec23/Sec24 helical" evidence="12">
    <location>
        <begin position="561"/>
        <end position="665"/>
    </location>
</feature>
<dbReference type="InterPro" id="IPR012990">
    <property type="entry name" value="Beta-sandwich_Sec23_24"/>
</dbReference>
<keyword evidence="15" id="KW-1185">Reference proteome</keyword>
<dbReference type="GO" id="GO:0090110">
    <property type="term" value="P:COPII-coated vesicle cargo loading"/>
    <property type="evidence" value="ECO:0007669"/>
    <property type="project" value="TreeGrafter"/>
</dbReference>
<dbReference type="InterPro" id="IPR036465">
    <property type="entry name" value="vWFA_dom_sf"/>
</dbReference>
<evidence type="ECO:0000256" key="4">
    <source>
        <dbReference type="ARBA" id="ARBA00022448"/>
    </source>
</evidence>
<dbReference type="GO" id="GO:0008270">
    <property type="term" value="F:zinc ion binding"/>
    <property type="evidence" value="ECO:0007669"/>
    <property type="project" value="InterPro"/>
</dbReference>
<dbReference type="GO" id="GO:0006886">
    <property type="term" value="P:intracellular protein transport"/>
    <property type="evidence" value="ECO:0007669"/>
    <property type="project" value="InterPro"/>
</dbReference>
<dbReference type="Gene3D" id="3.40.50.410">
    <property type="entry name" value="von Willebrand factor, type A domain"/>
    <property type="match status" value="1"/>
</dbReference>
<dbReference type="InterPro" id="IPR050550">
    <property type="entry name" value="SEC23_SEC24_subfamily"/>
</dbReference>
<dbReference type="PANTHER" id="PTHR13803:SF39">
    <property type="entry name" value="SECRETORY 24AB, ISOFORM A"/>
    <property type="match status" value="1"/>
</dbReference>
<dbReference type="GO" id="GO:0070971">
    <property type="term" value="C:endoplasmic reticulum exit site"/>
    <property type="evidence" value="ECO:0007669"/>
    <property type="project" value="TreeGrafter"/>
</dbReference>
<keyword evidence="9" id="KW-0472">Membrane</keyword>
<evidence type="ECO:0000259" key="12">
    <source>
        <dbReference type="Pfam" id="PF04815"/>
    </source>
</evidence>
<feature type="domain" description="Sec23/Sec24 trunk" evidence="11">
    <location>
        <begin position="223"/>
        <end position="461"/>
    </location>
</feature>
<dbReference type="InterPro" id="IPR029006">
    <property type="entry name" value="ADF-H/Gelsolin-like_dom_sf"/>
</dbReference>
<evidence type="ECO:0000259" key="11">
    <source>
        <dbReference type="Pfam" id="PF04811"/>
    </source>
</evidence>
<dbReference type="SUPFAM" id="SSF82754">
    <property type="entry name" value="C-terminal, gelsolin-like domain of Sec23/24"/>
    <property type="match status" value="1"/>
</dbReference>
<evidence type="ECO:0000259" key="10">
    <source>
        <dbReference type="Pfam" id="PF04810"/>
    </source>
</evidence>
<dbReference type="InterPro" id="IPR036180">
    <property type="entry name" value="Gelsolin-like_dom_sf"/>
</dbReference>
<dbReference type="Gene3D" id="1.20.120.730">
    <property type="entry name" value="Sec23/Sec24 helical domain"/>
    <property type="match status" value="1"/>
</dbReference>